<protein>
    <submittedName>
        <fullName evidence="1">Uncharacterized protein</fullName>
    </submittedName>
</protein>
<sequence length="53" mass="6200">MSLNSSKLVDSRSKTKKYSNSIYIKKSLFTNPIKLSEQSEKFFKTWVLQLVDI</sequence>
<comment type="caution">
    <text evidence="1">The sequence shown here is derived from an EMBL/GenBank/DDBJ whole genome shotgun (WGS) entry which is preliminary data.</text>
</comment>
<evidence type="ECO:0000313" key="2">
    <source>
        <dbReference type="Proteomes" id="UP000688137"/>
    </source>
</evidence>
<name>A0A8S1N015_PARPR</name>
<proteinExistence type="predicted"/>
<dbReference type="EMBL" id="CAJJDM010000078">
    <property type="protein sequence ID" value="CAD8086038.1"/>
    <property type="molecule type" value="Genomic_DNA"/>
</dbReference>
<dbReference type="AlphaFoldDB" id="A0A8S1N015"/>
<accession>A0A8S1N015</accession>
<gene>
    <name evidence="1" type="ORF">PPRIM_AZ9-3.1.T0750197</name>
</gene>
<evidence type="ECO:0000313" key="1">
    <source>
        <dbReference type="EMBL" id="CAD8086038.1"/>
    </source>
</evidence>
<organism evidence="1 2">
    <name type="scientific">Paramecium primaurelia</name>
    <dbReference type="NCBI Taxonomy" id="5886"/>
    <lineage>
        <taxon>Eukaryota</taxon>
        <taxon>Sar</taxon>
        <taxon>Alveolata</taxon>
        <taxon>Ciliophora</taxon>
        <taxon>Intramacronucleata</taxon>
        <taxon>Oligohymenophorea</taxon>
        <taxon>Peniculida</taxon>
        <taxon>Parameciidae</taxon>
        <taxon>Paramecium</taxon>
    </lineage>
</organism>
<dbReference type="Proteomes" id="UP000688137">
    <property type="component" value="Unassembled WGS sequence"/>
</dbReference>
<reference evidence="1" key="1">
    <citation type="submission" date="2021-01" db="EMBL/GenBank/DDBJ databases">
        <authorList>
            <consortium name="Genoscope - CEA"/>
            <person name="William W."/>
        </authorList>
    </citation>
    <scope>NUCLEOTIDE SEQUENCE</scope>
</reference>
<keyword evidence="2" id="KW-1185">Reference proteome</keyword>